<evidence type="ECO:0000313" key="3">
    <source>
        <dbReference type="Proteomes" id="UP000291343"/>
    </source>
</evidence>
<dbReference type="PANTHER" id="PTHR21096:SF0">
    <property type="entry name" value="PROTEIN FAM136A"/>
    <property type="match status" value="1"/>
</dbReference>
<dbReference type="InParanoid" id="A0A482XHE0"/>
<accession>A0A482XHE0</accession>
<dbReference type="Proteomes" id="UP000291343">
    <property type="component" value="Unassembled WGS sequence"/>
</dbReference>
<dbReference type="PANTHER" id="PTHR21096">
    <property type="entry name" value="PROTEIN FAM136A"/>
    <property type="match status" value="1"/>
</dbReference>
<evidence type="ECO:0000313" key="2">
    <source>
        <dbReference type="EMBL" id="RZF44929.1"/>
    </source>
</evidence>
<reference evidence="2 3" key="1">
    <citation type="journal article" date="2017" name="Gigascience">
        <title>Genome sequence of the small brown planthopper, Laodelphax striatellus.</title>
        <authorList>
            <person name="Zhu J."/>
            <person name="Jiang F."/>
            <person name="Wang X."/>
            <person name="Yang P."/>
            <person name="Bao Y."/>
            <person name="Zhao W."/>
            <person name="Wang W."/>
            <person name="Lu H."/>
            <person name="Wang Q."/>
            <person name="Cui N."/>
            <person name="Li J."/>
            <person name="Chen X."/>
            <person name="Luo L."/>
            <person name="Yu J."/>
            <person name="Kang L."/>
            <person name="Cui F."/>
        </authorList>
    </citation>
    <scope>NUCLEOTIDE SEQUENCE [LARGE SCALE GENOMIC DNA]</scope>
    <source>
        <strain evidence="2">Lst14</strain>
    </source>
</reference>
<keyword evidence="3" id="KW-1185">Reference proteome</keyword>
<protein>
    <recommendedName>
        <fullName evidence="4">Protein FAM136A</fullName>
    </recommendedName>
</protein>
<proteinExistence type="inferred from homology"/>
<gene>
    <name evidence="2" type="ORF">LSTR_LSTR013119</name>
</gene>
<dbReference type="AlphaFoldDB" id="A0A482XHE0"/>
<comment type="similarity">
    <text evidence="1">Belongs to the FAM136 family.</text>
</comment>
<comment type="caution">
    <text evidence="2">The sequence shown here is derived from an EMBL/GenBank/DDBJ whole genome shotgun (WGS) entry which is preliminary data.</text>
</comment>
<name>A0A482XHE0_LAOST</name>
<dbReference type="EMBL" id="QKKF02010123">
    <property type="protein sequence ID" value="RZF44929.1"/>
    <property type="molecule type" value="Genomic_DNA"/>
</dbReference>
<sequence length="140" mass="16307">MVEEQKRRLENEFHRLLDDLDKSHLRKLQYDMHMCAAQCCQTKDGTMEQVHQCMKNCNIPVDNAQTVVQNEVSSIQTRLERCIMQCNDDVRDDMSPNPTSAEMTKYNQKFESCASKCFDNVLLNIPKLANKITQKLKDAY</sequence>
<dbReference type="FunCoup" id="A0A482XHE0">
    <property type="interactions" value="1154"/>
</dbReference>
<dbReference type="STRING" id="195883.A0A482XHE0"/>
<evidence type="ECO:0000256" key="1">
    <source>
        <dbReference type="ARBA" id="ARBA00009952"/>
    </source>
</evidence>
<dbReference type="OrthoDB" id="9975421at2759"/>
<evidence type="ECO:0008006" key="4">
    <source>
        <dbReference type="Google" id="ProtNLM"/>
    </source>
</evidence>
<dbReference type="Pfam" id="PF05811">
    <property type="entry name" value="DUF842"/>
    <property type="match status" value="1"/>
</dbReference>
<dbReference type="GO" id="GO:0005737">
    <property type="term" value="C:cytoplasm"/>
    <property type="evidence" value="ECO:0007669"/>
    <property type="project" value="TreeGrafter"/>
</dbReference>
<dbReference type="InterPro" id="IPR008560">
    <property type="entry name" value="DUF842_euk"/>
</dbReference>
<organism evidence="2 3">
    <name type="scientific">Laodelphax striatellus</name>
    <name type="common">Small brown planthopper</name>
    <name type="synonym">Delphax striatella</name>
    <dbReference type="NCBI Taxonomy" id="195883"/>
    <lineage>
        <taxon>Eukaryota</taxon>
        <taxon>Metazoa</taxon>
        <taxon>Ecdysozoa</taxon>
        <taxon>Arthropoda</taxon>
        <taxon>Hexapoda</taxon>
        <taxon>Insecta</taxon>
        <taxon>Pterygota</taxon>
        <taxon>Neoptera</taxon>
        <taxon>Paraneoptera</taxon>
        <taxon>Hemiptera</taxon>
        <taxon>Auchenorrhyncha</taxon>
        <taxon>Fulgoroidea</taxon>
        <taxon>Delphacidae</taxon>
        <taxon>Criomorphinae</taxon>
        <taxon>Laodelphax</taxon>
    </lineage>
</organism>
<dbReference type="SMR" id="A0A482XHE0"/>